<evidence type="ECO:0000313" key="2">
    <source>
        <dbReference type="Proteomes" id="UP001064048"/>
    </source>
</evidence>
<evidence type="ECO:0000313" key="1">
    <source>
        <dbReference type="EMBL" id="KAI8426039.1"/>
    </source>
</evidence>
<reference evidence="1 2" key="1">
    <citation type="journal article" date="2022" name="Genome Biol. Evol.">
        <title>The Spruce Budworm Genome: Reconstructing the Evolutionary History of Antifreeze Proteins.</title>
        <authorList>
            <person name="Beliveau C."/>
            <person name="Gagne P."/>
            <person name="Picq S."/>
            <person name="Vernygora O."/>
            <person name="Keeling C.I."/>
            <person name="Pinkney K."/>
            <person name="Doucet D."/>
            <person name="Wen F."/>
            <person name="Johnston J.S."/>
            <person name="Maaroufi H."/>
            <person name="Boyle B."/>
            <person name="Laroche J."/>
            <person name="Dewar K."/>
            <person name="Juretic N."/>
            <person name="Blackburn G."/>
            <person name="Nisole A."/>
            <person name="Brunet B."/>
            <person name="Brandao M."/>
            <person name="Lumley L."/>
            <person name="Duan J."/>
            <person name="Quan G."/>
            <person name="Lucarotti C.J."/>
            <person name="Roe A.D."/>
            <person name="Sperling F.A.H."/>
            <person name="Levesque R.C."/>
            <person name="Cusson M."/>
        </authorList>
    </citation>
    <scope>NUCLEOTIDE SEQUENCE [LARGE SCALE GENOMIC DNA]</scope>
    <source>
        <strain evidence="1">Glfc:IPQL:Cfum</strain>
    </source>
</reference>
<organism evidence="1 2">
    <name type="scientific">Choristoneura fumiferana</name>
    <name type="common">Spruce budworm moth</name>
    <name type="synonym">Archips fumiferana</name>
    <dbReference type="NCBI Taxonomy" id="7141"/>
    <lineage>
        <taxon>Eukaryota</taxon>
        <taxon>Metazoa</taxon>
        <taxon>Ecdysozoa</taxon>
        <taxon>Arthropoda</taxon>
        <taxon>Hexapoda</taxon>
        <taxon>Insecta</taxon>
        <taxon>Pterygota</taxon>
        <taxon>Neoptera</taxon>
        <taxon>Endopterygota</taxon>
        <taxon>Lepidoptera</taxon>
        <taxon>Glossata</taxon>
        <taxon>Ditrysia</taxon>
        <taxon>Tortricoidea</taxon>
        <taxon>Tortricidae</taxon>
        <taxon>Tortricinae</taxon>
        <taxon>Choristoneura</taxon>
    </lineage>
</organism>
<protein>
    <submittedName>
        <fullName evidence="1">Uncharacterized protein</fullName>
    </submittedName>
</protein>
<proteinExistence type="predicted"/>
<accession>A0ACC0JPR7</accession>
<dbReference type="Proteomes" id="UP001064048">
    <property type="component" value="Chromosome 8"/>
</dbReference>
<dbReference type="EMBL" id="CM046108">
    <property type="protein sequence ID" value="KAI8426039.1"/>
    <property type="molecule type" value="Genomic_DNA"/>
</dbReference>
<comment type="caution">
    <text evidence="1">The sequence shown here is derived from an EMBL/GenBank/DDBJ whole genome shotgun (WGS) entry which is preliminary data.</text>
</comment>
<sequence>MSVTATDKQVSTAVFSKGMEFNSKHRKLSKTKNSIRTPATSKPRLAKKKIVSRKRKCVCLPENYSVVEFPAIWNELRQNGQLCDGTIVCRDMKSIRVHRAILSAVSPYFKAIFINSLKKGEPEEKEIFVDVPSVYMALILDYAYTGTCTVTVENVEHLLPYADQFDVVGVVQLCCQFLLHELRPHNCLGIFKFAKYYFCGELEKKGKLYIRQNFNRVLKECNEFKSLSFEELEDVLRDDELNVRNEEMVFQAVKTWVEHDLENRRKHIPSLLSCIRFGHISYKYFKSKILQWQPVIDDDKCQESLYPAVVFLTVLDSRPGTEADLNDPLARPRIPYEVLFAVGGWSAGSPTSFVETYDTRADRWFLSIHMDLTPRAYHGLCTLNNLIYMIGGFDGSDHFNTVRCYDPVANTWHERACMYQARCYVSVVAHDGLIYALGGYNGRTRMASVERYYPNKNQWEMTTAMNKQRSDASAASLGGKIYIVGGFNGQEVLSSAEVFDPDTRQWSFIRSMLSPRSGVSLIAYRECLYALGGFNGYSRLNTGERFNPSRGGDWQEVTEMFSARSNFATVLLDDMIFVIGGFNGSTTIPHVECYDGDTLEWYDAAPMNLNRSALSACVLAGLPNARSFSYLAKAVPAAGADQAHHS</sequence>
<keyword evidence="2" id="KW-1185">Reference proteome</keyword>
<name>A0ACC0JPR7_CHOFU</name>
<gene>
    <name evidence="1" type="ORF">MSG28_005007</name>
</gene>